<dbReference type="EMBL" id="MF403008">
    <property type="protein sequence ID" value="AUZ94834.1"/>
    <property type="molecule type" value="Genomic_DNA"/>
</dbReference>
<proteinExistence type="predicted"/>
<keyword evidence="3" id="KW-1185">Reference proteome</keyword>
<evidence type="ECO:0000256" key="1">
    <source>
        <dbReference type="SAM" id="MobiDB-lite"/>
    </source>
</evidence>
<dbReference type="RefSeq" id="YP_009611687.1">
    <property type="nucleotide sequence ID" value="NC_042013.1"/>
</dbReference>
<sequence length="888" mass="98841">MARHPNVIIPEYSDKAYFKITKVPLYGDLYFRGMKAIVGTVFTQEDLLEENMEYKNTKTPATTNGASFEDTFNFVVPVSGSAILLPNFPAHKACFPVTWGGSPTGEFVYKIKVLFIPIPKVVVNAGLTLFEEQTKCLSTELLKYTSDYGELPPGETFPPNGEKFPITYTITNIISHKSAKITLNDVELKKGDTFGHADLPNLCVKGQLEGAGNLSFSFSVCNNVNKCITGTFNITVKARPFPKIYRSEITINECDSNISITKQHLEVRSEGETDDDFIKFEYLSEKTIALDPLVVANLNESVFNGTFIGNGLTVTNPCPMENKKTTQVLVMKATNGYGKVKEFFFTVRIILKKIELPPANPAEIFYDTNGGCSYKMNFFGQWTINGLCGLWVEILTRDVAEFMEDKPVGQVVVVPNAAEEPIAVLKTPEGLVTIPFNANPPSGETPWPEPKPSPDKPNGEAAAGDLFVSEDGTKFIASGEGTYHAVEGTWPEGQEEPNMDPVILTGDYCVETTNLGGVPSNVGCAIVNGNYLVKNEAGDWEPGEPERLDIQYSTPYFGWIGANEFYVRYNQSVSIFFYSLRFYTRFDIVGGGEQLYGNFHRDRTYIPWSNTIGPGPILHKLDISLPLNTYKVHNITNPYAFGPYRKIPGIDDFTRQDFTYIKMQDSRLFAFGSSSRPFKSIYQPPRIDGYDISPTWTQADDVRTTIPYNKKYPIMDYVNLTSDQEVVPFGGPAYGPNLDPHLHFLAWKVAYKLVRKYNPTTKKYDQVFERPQGFAKGQLKIMHNDNFTKAANFKRANGGEFEANLPKAPVTYTFNVRAYDIMTGLTKYRTYKIHYNATGLSPAGNSSETTDNPTEGLGNGFLPPARQTATCQFINNVAQSCKYTGGAG</sequence>
<dbReference type="GeneID" id="40088025"/>
<name>A0A2L0UZ73_9CAUD</name>
<reference evidence="2 3" key="1">
    <citation type="submission" date="2017-06" db="EMBL/GenBank/DDBJ databases">
        <authorList>
            <person name="Kim H.J."/>
            <person name="Triplett B.A."/>
        </authorList>
    </citation>
    <scope>NUCLEOTIDE SEQUENCE [LARGE SCALE GENOMIC DNA]</scope>
</reference>
<feature type="region of interest" description="Disordered" evidence="1">
    <location>
        <begin position="436"/>
        <end position="462"/>
    </location>
</feature>
<protein>
    <submittedName>
        <fullName evidence="2">Uncharacterized protein</fullName>
    </submittedName>
</protein>
<organism evidence="2 3">
    <name type="scientific">Agrobacterium phage Atu_ph07</name>
    <dbReference type="NCBI Taxonomy" id="2024264"/>
    <lineage>
        <taxon>Viruses</taxon>
        <taxon>Duplodnaviria</taxon>
        <taxon>Heunggongvirae</taxon>
        <taxon>Uroviricota</taxon>
        <taxon>Caudoviricetes</taxon>
        <taxon>Polybotosvirus</taxon>
        <taxon>Polybotosvirus Atuph07</taxon>
    </lineage>
</organism>
<accession>A0A2L0UZ73</accession>
<dbReference type="KEGG" id="vg:40088025"/>
<dbReference type="Proteomes" id="UP000223025">
    <property type="component" value="Segment"/>
</dbReference>
<evidence type="ECO:0000313" key="2">
    <source>
        <dbReference type="EMBL" id="AUZ94834.1"/>
    </source>
</evidence>
<evidence type="ECO:0000313" key="3">
    <source>
        <dbReference type="Proteomes" id="UP000223025"/>
    </source>
</evidence>